<evidence type="ECO:0000256" key="1">
    <source>
        <dbReference type="SAM" id="MobiDB-lite"/>
    </source>
</evidence>
<evidence type="ECO:0000313" key="3">
    <source>
        <dbReference type="EMBL" id="MBC5643446.1"/>
    </source>
</evidence>
<feature type="region of interest" description="Disordered" evidence="1">
    <location>
        <begin position="423"/>
        <end position="442"/>
    </location>
</feature>
<accession>A0ABR7E234</accession>
<evidence type="ECO:0000313" key="4">
    <source>
        <dbReference type="Proteomes" id="UP000644010"/>
    </source>
</evidence>
<evidence type="ECO:0008006" key="5">
    <source>
        <dbReference type="Google" id="ProtNLM"/>
    </source>
</evidence>
<sequence length="468" mass="50295">MKKFLCLAATGMFLFSACSNDGDPKDDPGPESGTGQELILRVANTGDGLTTKAGRPLYSSEATQTIDKVKVAIFSLGTGDALTGCVFDKEYNQWSDASSPSGIIYNGSANDGSADHGRYTTLNLKTEITNGSNVGLDPGNYLVYAIGYTSSGSNYTYSPALTDIVKDWSGANTFSYVTATTTTEGEEVFAGSIQKITVDANRNFTLTANVANNVLYLHRQVAGAFGYFKNIPAKVDNKDAVTLRLVASAKNTQLEMTNFNSSFRKTGGANVKYVVNGKTSATANAKFHDAAGADNAVILYQITLSDWFTANPMDTNDDGLLNDQDAGTELASTWAIPVAMRADFNAKKGTVFAGNFVIPFANQNRSTLELQLLDGANTIIKYWTVNLATAQTNVVNKDNVAIANESTGSYSFVRNHLYTIGEKTMAKPGDPENPGGGETEEPEDLFKGQIITLRVNDNWEFIHKLVVE</sequence>
<dbReference type="PROSITE" id="PS51257">
    <property type="entry name" value="PROKAR_LIPOPROTEIN"/>
    <property type="match status" value="1"/>
</dbReference>
<reference evidence="3 4" key="1">
    <citation type="submission" date="2020-08" db="EMBL/GenBank/DDBJ databases">
        <title>Genome public.</title>
        <authorList>
            <person name="Liu C."/>
            <person name="Sun Q."/>
        </authorList>
    </citation>
    <scope>NUCLEOTIDE SEQUENCE [LARGE SCALE GENOMIC DNA]</scope>
    <source>
        <strain evidence="3 4">BX2</strain>
    </source>
</reference>
<name>A0ABR7E234_9BACT</name>
<gene>
    <name evidence="3" type="ORF">H8S77_11165</name>
</gene>
<proteinExistence type="predicted"/>
<dbReference type="Proteomes" id="UP000644010">
    <property type="component" value="Unassembled WGS sequence"/>
</dbReference>
<dbReference type="EMBL" id="JACOOI010000010">
    <property type="protein sequence ID" value="MBC5643446.1"/>
    <property type="molecule type" value="Genomic_DNA"/>
</dbReference>
<keyword evidence="4" id="KW-1185">Reference proteome</keyword>
<feature type="signal peptide" evidence="2">
    <location>
        <begin position="1"/>
        <end position="21"/>
    </location>
</feature>
<evidence type="ECO:0000256" key="2">
    <source>
        <dbReference type="SAM" id="SignalP"/>
    </source>
</evidence>
<dbReference type="RefSeq" id="WP_186959435.1">
    <property type="nucleotide sequence ID" value="NZ_JACOOI010000010.1"/>
</dbReference>
<protein>
    <recommendedName>
        <fullName evidence="5">Fimbrillin family protein</fullName>
    </recommendedName>
</protein>
<keyword evidence="2" id="KW-0732">Signal</keyword>
<feature type="chain" id="PRO_5046895475" description="Fimbrillin family protein" evidence="2">
    <location>
        <begin position="22"/>
        <end position="468"/>
    </location>
</feature>
<organism evidence="3 4">
    <name type="scientific">Parabacteroides segnis</name>
    <dbReference type="NCBI Taxonomy" id="2763058"/>
    <lineage>
        <taxon>Bacteria</taxon>
        <taxon>Pseudomonadati</taxon>
        <taxon>Bacteroidota</taxon>
        <taxon>Bacteroidia</taxon>
        <taxon>Bacteroidales</taxon>
        <taxon>Tannerellaceae</taxon>
        <taxon>Parabacteroides</taxon>
    </lineage>
</organism>
<comment type="caution">
    <text evidence="3">The sequence shown here is derived from an EMBL/GenBank/DDBJ whole genome shotgun (WGS) entry which is preliminary data.</text>
</comment>